<evidence type="ECO:0000313" key="1">
    <source>
        <dbReference type="EnsemblPlants" id="AVESA.00010b.r2.5CG0874350.1.CDS"/>
    </source>
</evidence>
<reference evidence="1" key="1">
    <citation type="submission" date="2021-05" db="EMBL/GenBank/DDBJ databases">
        <authorList>
            <person name="Scholz U."/>
            <person name="Mascher M."/>
            <person name="Fiebig A."/>
        </authorList>
    </citation>
    <scope>NUCLEOTIDE SEQUENCE [LARGE SCALE GENOMIC DNA]</scope>
</reference>
<protein>
    <submittedName>
        <fullName evidence="1">Uncharacterized protein</fullName>
    </submittedName>
</protein>
<dbReference type="Proteomes" id="UP001732700">
    <property type="component" value="Chromosome 5C"/>
</dbReference>
<evidence type="ECO:0000313" key="2">
    <source>
        <dbReference type="Proteomes" id="UP001732700"/>
    </source>
</evidence>
<sequence length="309" mass="35232">MGLSSAVLWWEEWQLRILVLGSPFVQYLLLFSAPNRKLAIPSWYRSVIWLAYLGSDALAIYALATLFSRQRRQDRSSGQGNNILEVVWVPVLLMHLGGQDVITAYNIEDNELWMRHVLTAMSQITVAIYVFCKSWSGGDKRLLQASILLFVPGILKCVEKPWALKSASINSLVSFSGPSPRRNTDRKGRIYSLEDYVEKVRAFVQTNPCRRAPEGDAVDREPDIHLPQAQGEDNAMDLEANHQPRTQGEDVVLDLQADDHPQTSSTWRNFLNQINKKMRSFQNEERDLEAYKLFVDLASPFPDRLGILK</sequence>
<accession>A0ACD5Y253</accession>
<dbReference type="EnsemblPlants" id="AVESA.00010b.r2.5CG0874350.1">
    <property type="protein sequence ID" value="AVESA.00010b.r2.5CG0874350.1.CDS"/>
    <property type="gene ID" value="AVESA.00010b.r2.5CG0874350"/>
</dbReference>
<reference evidence="1" key="2">
    <citation type="submission" date="2025-09" db="UniProtKB">
        <authorList>
            <consortium name="EnsemblPlants"/>
        </authorList>
    </citation>
    <scope>IDENTIFICATION</scope>
</reference>
<keyword evidence="2" id="KW-1185">Reference proteome</keyword>
<proteinExistence type="predicted"/>
<name>A0ACD5Y253_AVESA</name>
<organism evidence="1 2">
    <name type="scientific">Avena sativa</name>
    <name type="common">Oat</name>
    <dbReference type="NCBI Taxonomy" id="4498"/>
    <lineage>
        <taxon>Eukaryota</taxon>
        <taxon>Viridiplantae</taxon>
        <taxon>Streptophyta</taxon>
        <taxon>Embryophyta</taxon>
        <taxon>Tracheophyta</taxon>
        <taxon>Spermatophyta</taxon>
        <taxon>Magnoliopsida</taxon>
        <taxon>Liliopsida</taxon>
        <taxon>Poales</taxon>
        <taxon>Poaceae</taxon>
        <taxon>BOP clade</taxon>
        <taxon>Pooideae</taxon>
        <taxon>Poodae</taxon>
        <taxon>Poeae</taxon>
        <taxon>Poeae Chloroplast Group 1 (Aveneae type)</taxon>
        <taxon>Aveninae</taxon>
        <taxon>Avena</taxon>
    </lineage>
</organism>